<reference evidence="3" key="1">
    <citation type="submission" date="2022-08" db="EMBL/GenBank/DDBJ databases">
        <title>Complete Genome Sequences of 2 Bosea sp. soil isolates.</title>
        <authorList>
            <person name="Alvarez Arevalo M."/>
            <person name="Sterndorff E.B."/>
            <person name="Faurdal D."/>
            <person name="Joergensen T.S."/>
            <person name="Weber T."/>
        </authorList>
    </citation>
    <scope>NUCLEOTIDE SEQUENCE</scope>
    <source>
        <strain evidence="3">NBC_00436</strain>
    </source>
</reference>
<evidence type="ECO:0000313" key="3">
    <source>
        <dbReference type="EMBL" id="UZF86850.1"/>
    </source>
</evidence>
<evidence type="ECO:0000256" key="1">
    <source>
        <dbReference type="SAM" id="Coils"/>
    </source>
</evidence>
<feature type="transmembrane region" description="Helical" evidence="2">
    <location>
        <begin position="25"/>
        <end position="42"/>
    </location>
</feature>
<proteinExistence type="predicted"/>
<keyword evidence="1" id="KW-0175">Coiled coil</keyword>
<keyword evidence="2" id="KW-1133">Transmembrane helix</keyword>
<gene>
    <name evidence="3" type="ORF">NWE54_24355</name>
</gene>
<dbReference type="AlphaFoldDB" id="A0A9E7ZJ82"/>
<feature type="coiled-coil region" evidence="1">
    <location>
        <begin position="61"/>
        <end position="88"/>
    </location>
</feature>
<protein>
    <recommendedName>
        <fullName evidence="4">J domain-containing protein</fullName>
    </recommendedName>
</protein>
<keyword evidence="2" id="KW-0812">Transmembrane</keyword>
<name>A0A9E7ZJ82_9HYPH</name>
<evidence type="ECO:0000256" key="2">
    <source>
        <dbReference type="SAM" id="Phobius"/>
    </source>
</evidence>
<evidence type="ECO:0008006" key="4">
    <source>
        <dbReference type="Google" id="ProtNLM"/>
    </source>
</evidence>
<dbReference type="EMBL" id="CP102774">
    <property type="protein sequence ID" value="UZF86850.1"/>
    <property type="molecule type" value="Genomic_DNA"/>
</dbReference>
<sequence>MRTLLVLAALGWAMSLPWAALFGYIVLIVVAIVILWFLSASIERHAVSPRRDRKIIDHNYVAALEAMVAQAEAEAKILRAELQRFRSAATAPEPDAKAALFGRVGLSPAAPEWLISAARRAYRAALHPDGHPVHRKQEATRRFQLAESVFDEIASSR</sequence>
<accession>A0A9E7ZJ82</accession>
<keyword evidence="2" id="KW-0472">Membrane</keyword>
<organism evidence="3">
    <name type="scientific">Bosea sp. NBC_00436</name>
    <dbReference type="NCBI Taxonomy" id="2969620"/>
    <lineage>
        <taxon>Bacteria</taxon>
        <taxon>Pseudomonadati</taxon>
        <taxon>Pseudomonadota</taxon>
        <taxon>Alphaproteobacteria</taxon>
        <taxon>Hyphomicrobiales</taxon>
        <taxon>Boseaceae</taxon>
        <taxon>Bosea</taxon>
    </lineage>
</organism>